<proteinExistence type="predicted"/>
<dbReference type="AlphaFoldDB" id="D7CTJ8"/>
<dbReference type="KEGG" id="tra:Trad_0719"/>
<dbReference type="HOGENOM" id="CLU_031285_10_0_0"/>
<dbReference type="STRING" id="649638.Trad_0719"/>
<dbReference type="InterPro" id="IPR050490">
    <property type="entry name" value="Bact_solute-bd_prot1"/>
</dbReference>
<dbReference type="OrthoDB" id="9805950at2"/>
<evidence type="ECO:0000313" key="2">
    <source>
        <dbReference type="Proteomes" id="UP000000379"/>
    </source>
</evidence>
<dbReference type="Proteomes" id="UP000000379">
    <property type="component" value="Chromosome"/>
</dbReference>
<dbReference type="InterPro" id="IPR006059">
    <property type="entry name" value="SBP"/>
</dbReference>
<dbReference type="PANTHER" id="PTHR43649">
    <property type="entry name" value="ARABINOSE-BINDING PROTEIN-RELATED"/>
    <property type="match status" value="1"/>
</dbReference>
<dbReference type="SUPFAM" id="SSF53850">
    <property type="entry name" value="Periplasmic binding protein-like II"/>
    <property type="match status" value="1"/>
</dbReference>
<dbReference type="Gene3D" id="3.40.190.10">
    <property type="entry name" value="Periplasmic binding protein-like II"/>
    <property type="match status" value="1"/>
</dbReference>
<organism evidence="1 2">
    <name type="scientific">Truepera radiovictrix (strain DSM 17093 / CIP 108686 / LMG 22925 / RQ-24)</name>
    <dbReference type="NCBI Taxonomy" id="649638"/>
    <lineage>
        <taxon>Bacteria</taxon>
        <taxon>Thermotogati</taxon>
        <taxon>Deinococcota</taxon>
        <taxon>Deinococci</taxon>
        <taxon>Trueperales</taxon>
        <taxon>Trueperaceae</taxon>
        <taxon>Truepera</taxon>
    </lineage>
</organism>
<keyword evidence="2" id="KW-1185">Reference proteome</keyword>
<protein>
    <submittedName>
        <fullName evidence="1">Extracellular solute-binding protein family 1</fullName>
    </submittedName>
</protein>
<dbReference type="RefSeq" id="WP_013177227.1">
    <property type="nucleotide sequence ID" value="NC_014221.1"/>
</dbReference>
<evidence type="ECO:0000313" key="1">
    <source>
        <dbReference type="EMBL" id="ADI13855.1"/>
    </source>
</evidence>
<dbReference type="eggNOG" id="COG1653">
    <property type="taxonomic scope" value="Bacteria"/>
</dbReference>
<gene>
    <name evidence="1" type="ordered locus">Trad_0719</name>
</gene>
<dbReference type="PANTHER" id="PTHR43649:SF14">
    <property type="entry name" value="BLR3389 PROTEIN"/>
    <property type="match status" value="1"/>
</dbReference>
<sequence length="420" mass="44793">MTALLLTGGLSLAQVTCSEEASGAQITFWNGFSGPDGEFMTQMVNAFNQENEQGVSVNMTIQPFTDYYNTVNAALASRTLPDVLQVHLDQIATQAVRGTIRPLDEALLETLGVRADDYPEAVWNGTQYNGERYAVPLDIHPLVMWYNRDAWEAAGLEDPAGRVLGAEEYRAALEALSEQGEGAVAWSVTTGFPITWMFEILLYQFGGDRFNEDGTEVAYNSEAGVQALTYLRDAQAAFSRPNLPVDAGVTAFKQGQSYTEWNGTWQLANLTGEGFAPGWGAPIPNIGGTYAVTAGAHTLALGNTATEDPAKTAAASCFIGYLSTNSLEWVAGAGHIPASLSVRESEAFQALEAQASYAVMADAAVFPPTIPGITDALAPLAQAVEAVMAGQQTDIQAALNDAAAQGNQILEQNRQRYGGR</sequence>
<dbReference type="EMBL" id="CP002049">
    <property type="protein sequence ID" value="ADI13855.1"/>
    <property type="molecule type" value="Genomic_DNA"/>
</dbReference>
<name>D7CTJ8_TRURR</name>
<dbReference type="CDD" id="cd14748">
    <property type="entry name" value="PBP2_UgpB"/>
    <property type="match status" value="1"/>
</dbReference>
<accession>D7CTJ8</accession>
<reference evidence="1 2" key="2">
    <citation type="journal article" date="2011" name="Stand. Genomic Sci.">
        <title>Complete genome sequence of Truepera radiovictrix type strain (RQ-24).</title>
        <authorList>
            <person name="Ivanova N."/>
            <person name="Rohde C."/>
            <person name="Munk C."/>
            <person name="Nolan M."/>
            <person name="Lucas S."/>
            <person name="Del Rio T.G."/>
            <person name="Tice H."/>
            <person name="Deshpande S."/>
            <person name="Cheng J.F."/>
            <person name="Tapia R."/>
            <person name="Han C."/>
            <person name="Goodwin L."/>
            <person name="Pitluck S."/>
            <person name="Liolios K."/>
            <person name="Mavromatis K."/>
            <person name="Mikhailova N."/>
            <person name="Pati A."/>
            <person name="Chen A."/>
            <person name="Palaniappan K."/>
            <person name="Land M."/>
            <person name="Hauser L."/>
            <person name="Chang Y.J."/>
            <person name="Jeffries C.D."/>
            <person name="Brambilla E."/>
            <person name="Rohde M."/>
            <person name="Goker M."/>
            <person name="Tindall B.J."/>
            <person name="Woyke T."/>
            <person name="Bristow J."/>
            <person name="Eisen J.A."/>
            <person name="Markowitz V."/>
            <person name="Hugenholtz P."/>
            <person name="Kyrpides N.C."/>
            <person name="Klenk H.P."/>
            <person name="Lapidus A."/>
        </authorList>
    </citation>
    <scope>NUCLEOTIDE SEQUENCE [LARGE SCALE GENOMIC DNA]</scope>
    <source>
        <strain evidence="2">DSM 17093 / CIP 108686 / LMG 22925 / RQ-24</strain>
    </source>
</reference>
<dbReference type="Pfam" id="PF13416">
    <property type="entry name" value="SBP_bac_8"/>
    <property type="match status" value="1"/>
</dbReference>
<reference evidence="2" key="1">
    <citation type="submission" date="2010-05" db="EMBL/GenBank/DDBJ databases">
        <title>The complete genome of Truepera radiovictris DSM 17093.</title>
        <authorList>
            <consortium name="US DOE Joint Genome Institute (JGI-PGF)"/>
            <person name="Lucas S."/>
            <person name="Copeland A."/>
            <person name="Lapidus A."/>
            <person name="Glavina del Rio T."/>
            <person name="Dalin E."/>
            <person name="Tice H."/>
            <person name="Bruce D."/>
            <person name="Goodwin L."/>
            <person name="Pitluck S."/>
            <person name="Kyrpides N."/>
            <person name="Mavromatis K."/>
            <person name="Ovchinnikova G."/>
            <person name="Munk A.C."/>
            <person name="Detter J.C."/>
            <person name="Han C."/>
            <person name="Tapia R."/>
            <person name="Land M."/>
            <person name="Hauser L."/>
            <person name="Markowitz V."/>
            <person name="Cheng J.-F."/>
            <person name="Hugenholtz P."/>
            <person name="Woyke T."/>
            <person name="Wu D."/>
            <person name="Tindall B."/>
            <person name="Pomrenke H.G."/>
            <person name="Brambilla E."/>
            <person name="Klenk H.-P."/>
            <person name="Eisen J.A."/>
        </authorList>
    </citation>
    <scope>NUCLEOTIDE SEQUENCE [LARGE SCALE GENOMIC DNA]</scope>
    <source>
        <strain evidence="2">DSM 17093 / CIP 108686 / LMG 22925 / RQ-24</strain>
    </source>
</reference>